<evidence type="ECO:0000313" key="3">
    <source>
        <dbReference type="Proteomes" id="UP000307380"/>
    </source>
</evidence>
<dbReference type="AlphaFoldDB" id="A0A4S4FYX8"/>
<reference evidence="2 3" key="1">
    <citation type="submission" date="2019-04" db="EMBL/GenBank/DDBJ databases">
        <authorList>
            <person name="Jiang L."/>
        </authorList>
    </citation>
    <scope>NUCLEOTIDE SEQUENCE [LARGE SCALE GENOMIC DNA]</scope>
    <source>
        <strain evidence="2 3">YIM 131861</strain>
    </source>
</reference>
<dbReference type="RefSeq" id="WP_136421853.1">
    <property type="nucleotide sequence ID" value="NZ_SSSN01000003.1"/>
</dbReference>
<comment type="caution">
    <text evidence="2">The sequence shown here is derived from an EMBL/GenBank/DDBJ whole genome shotgun (WGS) entry which is preliminary data.</text>
</comment>
<evidence type="ECO:0000313" key="2">
    <source>
        <dbReference type="EMBL" id="THG34936.1"/>
    </source>
</evidence>
<dbReference type="InterPro" id="IPR048911">
    <property type="entry name" value="Bflower"/>
</dbReference>
<proteinExistence type="predicted"/>
<dbReference type="Pfam" id="PF21784">
    <property type="entry name" value="Bflower"/>
    <property type="match status" value="1"/>
</dbReference>
<accession>A0A4S4FYX8</accession>
<dbReference type="OrthoDB" id="5117207at2"/>
<evidence type="ECO:0000259" key="1">
    <source>
        <dbReference type="Pfam" id="PF21784"/>
    </source>
</evidence>
<dbReference type="EMBL" id="SSSN01000003">
    <property type="protein sequence ID" value="THG34936.1"/>
    <property type="molecule type" value="Genomic_DNA"/>
</dbReference>
<organism evidence="2 3">
    <name type="scientific">Orlajensenia flava</name>
    <dbReference type="NCBI Taxonomy" id="2565934"/>
    <lineage>
        <taxon>Bacteria</taxon>
        <taxon>Bacillati</taxon>
        <taxon>Actinomycetota</taxon>
        <taxon>Actinomycetes</taxon>
        <taxon>Micrococcales</taxon>
        <taxon>Microbacteriaceae</taxon>
        <taxon>Orlajensenia</taxon>
    </lineage>
</organism>
<gene>
    <name evidence="2" type="ORF">E6C70_02300</name>
</gene>
<dbReference type="Proteomes" id="UP000307380">
    <property type="component" value="Unassembled WGS sequence"/>
</dbReference>
<keyword evidence="3" id="KW-1185">Reference proteome</keyword>
<name>A0A4S4FYX8_9MICO</name>
<protein>
    <recommendedName>
        <fullName evidence="1">4-fold beta flower domain-containing protein</fullName>
    </recommendedName>
</protein>
<sequence>MTAYLYDLSGEWIAFRPSTDSRYLFDVRGTWIGWFPFHDDEVLTPDGDYLGSVAGDRLIQRFDYVYRGTPGYPGAPAFPGLPAYPGAASHAGSMGGCEDVPLLQHA</sequence>
<feature type="domain" description="4-fold beta flower" evidence="1">
    <location>
        <begin position="4"/>
        <end position="85"/>
    </location>
</feature>